<keyword evidence="4" id="KW-0547">Nucleotide-binding</keyword>
<keyword evidence="6" id="KW-0051">Antiviral defense</keyword>
<comment type="caution">
    <text evidence="10">The sequence shown here is derived from an EMBL/GenBank/DDBJ whole genome shotgun (WGS) entry which is preliminary data.</text>
</comment>
<evidence type="ECO:0000256" key="7">
    <source>
        <dbReference type="ARBA" id="ARBA00023136"/>
    </source>
</evidence>
<evidence type="ECO:0000256" key="5">
    <source>
        <dbReference type="ARBA" id="ARBA00022989"/>
    </source>
</evidence>
<evidence type="ECO:0000313" key="11">
    <source>
        <dbReference type="Proteomes" id="UP001596047"/>
    </source>
</evidence>
<dbReference type="InterPro" id="IPR043760">
    <property type="entry name" value="PycTM_dom"/>
</dbReference>
<dbReference type="RefSeq" id="WP_379187508.1">
    <property type="nucleotide sequence ID" value="NZ_JBHSOW010000028.1"/>
</dbReference>
<dbReference type="EMBL" id="JBHSOW010000028">
    <property type="protein sequence ID" value="MFC5649019.1"/>
    <property type="molecule type" value="Genomic_DNA"/>
</dbReference>
<feature type="transmembrane region" description="Helical" evidence="8">
    <location>
        <begin position="31"/>
        <end position="48"/>
    </location>
</feature>
<protein>
    <recommendedName>
        <fullName evidence="9">Pycsar effector protein domain-containing protein</fullName>
    </recommendedName>
</protein>
<dbReference type="Pfam" id="PF18967">
    <property type="entry name" value="PycTM"/>
    <property type="match status" value="1"/>
</dbReference>
<organism evidence="10 11">
    <name type="scientific">Paenibacillus solisilvae</name>
    <dbReference type="NCBI Taxonomy" id="2486751"/>
    <lineage>
        <taxon>Bacteria</taxon>
        <taxon>Bacillati</taxon>
        <taxon>Bacillota</taxon>
        <taxon>Bacilli</taxon>
        <taxon>Bacillales</taxon>
        <taxon>Paenibacillaceae</taxon>
        <taxon>Paenibacillus</taxon>
    </lineage>
</organism>
<evidence type="ECO:0000256" key="2">
    <source>
        <dbReference type="ARBA" id="ARBA00022475"/>
    </source>
</evidence>
<proteinExistence type="predicted"/>
<evidence type="ECO:0000256" key="8">
    <source>
        <dbReference type="SAM" id="Phobius"/>
    </source>
</evidence>
<keyword evidence="3 8" id="KW-0812">Transmembrane</keyword>
<feature type="transmembrane region" description="Helical" evidence="8">
    <location>
        <begin position="191"/>
        <end position="212"/>
    </location>
</feature>
<evidence type="ECO:0000256" key="4">
    <source>
        <dbReference type="ARBA" id="ARBA00022741"/>
    </source>
</evidence>
<feature type="transmembrane region" description="Helical" evidence="8">
    <location>
        <begin position="68"/>
        <end position="95"/>
    </location>
</feature>
<keyword evidence="5 8" id="KW-1133">Transmembrane helix</keyword>
<accession>A0ABW0VVV3</accession>
<reference evidence="11" key="1">
    <citation type="journal article" date="2019" name="Int. J. Syst. Evol. Microbiol.">
        <title>The Global Catalogue of Microorganisms (GCM) 10K type strain sequencing project: providing services to taxonomists for standard genome sequencing and annotation.</title>
        <authorList>
            <consortium name="The Broad Institute Genomics Platform"/>
            <consortium name="The Broad Institute Genome Sequencing Center for Infectious Disease"/>
            <person name="Wu L."/>
            <person name="Ma J."/>
        </authorList>
    </citation>
    <scope>NUCLEOTIDE SEQUENCE [LARGE SCALE GENOMIC DNA]</scope>
    <source>
        <strain evidence="11">CGMCC 1.3240</strain>
    </source>
</reference>
<evidence type="ECO:0000313" key="10">
    <source>
        <dbReference type="EMBL" id="MFC5649019.1"/>
    </source>
</evidence>
<evidence type="ECO:0000259" key="9">
    <source>
        <dbReference type="Pfam" id="PF18967"/>
    </source>
</evidence>
<keyword evidence="11" id="KW-1185">Reference proteome</keyword>
<dbReference type="Proteomes" id="UP001596047">
    <property type="component" value="Unassembled WGS sequence"/>
</dbReference>
<evidence type="ECO:0000256" key="3">
    <source>
        <dbReference type="ARBA" id="ARBA00022692"/>
    </source>
</evidence>
<evidence type="ECO:0000256" key="6">
    <source>
        <dbReference type="ARBA" id="ARBA00023118"/>
    </source>
</evidence>
<comment type="subcellular location">
    <subcellularLocation>
        <location evidence="1">Cell membrane</location>
    </subcellularLocation>
</comment>
<keyword evidence="2" id="KW-1003">Cell membrane</keyword>
<gene>
    <name evidence="10" type="ORF">ACFPYJ_07725</name>
</gene>
<feature type="domain" description="Pycsar effector protein" evidence="9">
    <location>
        <begin position="13"/>
        <end position="202"/>
    </location>
</feature>
<name>A0ABW0VVV3_9BACL</name>
<sequence length="213" mass="24165">MNNENNVNSIEILYKALEDTQNTIRFTDTKAGGVLVLSGVLAAFLSTISKDYLKYLKNLLDLSNTHHWGNFFHFISLLIFSAASVLLITAVYLALKSISPKSGPIDSIQYDMPSRVPNLFYLFELSPAVNILNVFTDKAGYFKLRDKTSMLLTAVNGLSKEDIKTLLIFELQKVSYIRELKMQRVKRSIHLLLWSCFSFLVLGIFSSVIYLYS</sequence>
<keyword evidence="7 8" id="KW-0472">Membrane</keyword>
<evidence type="ECO:0000256" key="1">
    <source>
        <dbReference type="ARBA" id="ARBA00004236"/>
    </source>
</evidence>